<reference evidence="1" key="1">
    <citation type="submission" date="2021-12" db="EMBL/GenBank/DDBJ databases">
        <title>Convergent genome expansion in fungi linked to evolution of root-endophyte symbiosis.</title>
        <authorList>
            <consortium name="DOE Joint Genome Institute"/>
            <person name="Ke Y.-H."/>
            <person name="Bonito G."/>
            <person name="Liao H.-L."/>
            <person name="Looney B."/>
            <person name="Rojas-Flechas A."/>
            <person name="Nash J."/>
            <person name="Hameed K."/>
            <person name="Schadt C."/>
            <person name="Martin F."/>
            <person name="Crous P.W."/>
            <person name="Miettinen O."/>
            <person name="Magnuson J.K."/>
            <person name="Labbe J."/>
            <person name="Jacobson D."/>
            <person name="Doktycz M.J."/>
            <person name="Veneault-Fourrey C."/>
            <person name="Kuo A."/>
            <person name="Mondo S."/>
            <person name="Calhoun S."/>
            <person name="Riley R."/>
            <person name="Ohm R."/>
            <person name="LaButti K."/>
            <person name="Andreopoulos B."/>
            <person name="Pangilinan J."/>
            <person name="Nolan M."/>
            <person name="Tritt A."/>
            <person name="Clum A."/>
            <person name="Lipzen A."/>
            <person name="Daum C."/>
            <person name="Barry K."/>
            <person name="Grigoriev I.V."/>
            <person name="Vilgalys R."/>
        </authorList>
    </citation>
    <scope>NUCLEOTIDE SEQUENCE</scope>
    <source>
        <strain evidence="1">PMI_201</strain>
    </source>
</reference>
<keyword evidence="2" id="KW-1185">Reference proteome</keyword>
<gene>
    <name evidence="1" type="ORF">BGW36DRAFT_297451</name>
</gene>
<feature type="non-terminal residue" evidence="1">
    <location>
        <position position="1"/>
    </location>
</feature>
<dbReference type="EMBL" id="JAJTJA010000007">
    <property type="protein sequence ID" value="KAH8696766.1"/>
    <property type="molecule type" value="Genomic_DNA"/>
</dbReference>
<sequence>LNTFLTQMRIYFSNNVAKINTKEVKVLAASSFLTKDTIKWFIPHVKNWLKISVEQKNPEIILIFISYRYFVTKLK</sequence>
<dbReference type="AlphaFoldDB" id="A0AAD4KQC8"/>
<proteinExistence type="predicted"/>
<evidence type="ECO:0000313" key="1">
    <source>
        <dbReference type="EMBL" id="KAH8696766.1"/>
    </source>
</evidence>
<dbReference type="RefSeq" id="XP_046071702.1">
    <property type="nucleotide sequence ID" value="XM_046211359.1"/>
</dbReference>
<organism evidence="1 2">
    <name type="scientific">Talaromyces proteolyticus</name>
    <dbReference type="NCBI Taxonomy" id="1131652"/>
    <lineage>
        <taxon>Eukaryota</taxon>
        <taxon>Fungi</taxon>
        <taxon>Dikarya</taxon>
        <taxon>Ascomycota</taxon>
        <taxon>Pezizomycotina</taxon>
        <taxon>Eurotiomycetes</taxon>
        <taxon>Eurotiomycetidae</taxon>
        <taxon>Eurotiales</taxon>
        <taxon>Trichocomaceae</taxon>
        <taxon>Talaromyces</taxon>
        <taxon>Talaromyces sect. Bacilispori</taxon>
    </lineage>
</organism>
<dbReference type="GeneID" id="70241646"/>
<evidence type="ECO:0000313" key="2">
    <source>
        <dbReference type="Proteomes" id="UP001201262"/>
    </source>
</evidence>
<comment type="caution">
    <text evidence="1">The sequence shown here is derived from an EMBL/GenBank/DDBJ whole genome shotgun (WGS) entry which is preliminary data.</text>
</comment>
<dbReference type="Proteomes" id="UP001201262">
    <property type="component" value="Unassembled WGS sequence"/>
</dbReference>
<protein>
    <submittedName>
        <fullName evidence="1">Uncharacterized protein</fullName>
    </submittedName>
</protein>
<name>A0AAD4KQC8_9EURO</name>
<accession>A0AAD4KQC8</accession>